<feature type="domain" description="FecR protein" evidence="2">
    <location>
        <begin position="173"/>
        <end position="253"/>
    </location>
</feature>
<dbReference type="PANTHER" id="PTHR30273">
    <property type="entry name" value="PERIPLASMIC SIGNAL SENSOR AND SIGMA FACTOR ACTIVATOR FECR-RELATED"/>
    <property type="match status" value="1"/>
</dbReference>
<gene>
    <name evidence="4" type="ORF">ESB13_18435</name>
</gene>
<dbReference type="InterPro" id="IPR032508">
    <property type="entry name" value="FecR_C"/>
</dbReference>
<dbReference type="Gene3D" id="3.55.50.30">
    <property type="match status" value="1"/>
</dbReference>
<proteinExistence type="predicted"/>
<dbReference type="OrthoDB" id="643697at2"/>
<keyword evidence="5" id="KW-1185">Reference proteome</keyword>
<feature type="transmembrane region" description="Helical" evidence="1">
    <location>
        <begin position="92"/>
        <end position="111"/>
    </location>
</feature>
<sequence length="377" mass="41639">MSKQSSQDDDHLGELYPLMFSMLTGEITIGEKQRFYQLLEDPRAQEAWEHFQLAYSDPEKITRVRYLMDHDDSSDIADMLVDQRQQKRKSRFAAAAIVIALLLGGAFFWQLKKAGDVIIADDVLSVTVGHKKSFALVPGINQLASYGIAFYDSVKRSIKIQAGNAATDELYTLNVPPGLQCTVSFPDNSYALVNAESRLSFPAVFNNTGRSVSLVGEAFFSVQSNASKPFYVKLQQSTVHVLGTSFTVNTKDSLADKITLKDGLVAIDVTGAPLKQLLPGQTAYAGKGAINVTSSEAGPAQWAEGAYELNEMPLLKMGPLLKQRFNIRIVFEPGFTENILYSGTIRADETFATFLDALRSQGKARFELHNNVLYVRK</sequence>
<dbReference type="AlphaFoldDB" id="A0A4Q1D1S3"/>
<keyword evidence="1" id="KW-1133">Transmembrane helix</keyword>
<evidence type="ECO:0000256" key="1">
    <source>
        <dbReference type="SAM" id="Phobius"/>
    </source>
</evidence>
<dbReference type="GO" id="GO:0016989">
    <property type="term" value="F:sigma factor antagonist activity"/>
    <property type="evidence" value="ECO:0007669"/>
    <property type="project" value="TreeGrafter"/>
</dbReference>
<dbReference type="Gene3D" id="2.60.120.1440">
    <property type="match status" value="1"/>
</dbReference>
<dbReference type="Pfam" id="PF16344">
    <property type="entry name" value="FecR_C"/>
    <property type="match status" value="1"/>
</dbReference>
<dbReference type="EMBL" id="SDHZ01000003">
    <property type="protein sequence ID" value="RXK81771.1"/>
    <property type="molecule type" value="Genomic_DNA"/>
</dbReference>
<comment type="caution">
    <text evidence="4">The sequence shown here is derived from an EMBL/GenBank/DDBJ whole genome shotgun (WGS) entry which is preliminary data.</text>
</comment>
<dbReference type="InterPro" id="IPR012373">
    <property type="entry name" value="Ferrdict_sens_TM"/>
</dbReference>
<name>A0A4Q1D1S3_9BACT</name>
<keyword evidence="1" id="KW-0472">Membrane</keyword>
<dbReference type="PIRSF" id="PIRSF018266">
    <property type="entry name" value="FecR"/>
    <property type="match status" value="1"/>
</dbReference>
<dbReference type="Pfam" id="PF04773">
    <property type="entry name" value="FecR"/>
    <property type="match status" value="1"/>
</dbReference>
<evidence type="ECO:0000313" key="5">
    <source>
        <dbReference type="Proteomes" id="UP000290545"/>
    </source>
</evidence>
<keyword evidence="1" id="KW-0812">Transmembrane</keyword>
<feature type="domain" description="Protein FecR C-terminal" evidence="3">
    <location>
        <begin position="310"/>
        <end position="374"/>
    </location>
</feature>
<reference evidence="4 5" key="1">
    <citation type="submission" date="2019-01" db="EMBL/GenBank/DDBJ databases">
        <title>Filimonas sp. strain TTM-71.</title>
        <authorList>
            <person name="Chen W.-M."/>
        </authorList>
    </citation>
    <scope>NUCLEOTIDE SEQUENCE [LARGE SCALE GENOMIC DNA]</scope>
    <source>
        <strain evidence="4 5">TTM-71</strain>
    </source>
</reference>
<dbReference type="PANTHER" id="PTHR30273:SF2">
    <property type="entry name" value="PROTEIN FECR"/>
    <property type="match status" value="1"/>
</dbReference>
<accession>A0A4Q1D1S3</accession>
<organism evidence="4 5">
    <name type="scientific">Filimonas effusa</name>
    <dbReference type="NCBI Taxonomy" id="2508721"/>
    <lineage>
        <taxon>Bacteria</taxon>
        <taxon>Pseudomonadati</taxon>
        <taxon>Bacteroidota</taxon>
        <taxon>Chitinophagia</taxon>
        <taxon>Chitinophagales</taxon>
        <taxon>Chitinophagaceae</taxon>
        <taxon>Filimonas</taxon>
    </lineage>
</organism>
<evidence type="ECO:0000259" key="3">
    <source>
        <dbReference type="Pfam" id="PF16344"/>
    </source>
</evidence>
<evidence type="ECO:0000313" key="4">
    <source>
        <dbReference type="EMBL" id="RXK81771.1"/>
    </source>
</evidence>
<dbReference type="Proteomes" id="UP000290545">
    <property type="component" value="Unassembled WGS sequence"/>
</dbReference>
<evidence type="ECO:0000259" key="2">
    <source>
        <dbReference type="Pfam" id="PF04773"/>
    </source>
</evidence>
<dbReference type="RefSeq" id="WP_129005168.1">
    <property type="nucleotide sequence ID" value="NZ_SDHZ01000003.1"/>
</dbReference>
<protein>
    <submittedName>
        <fullName evidence="4">DUF4974 domain-containing protein</fullName>
    </submittedName>
</protein>
<dbReference type="InterPro" id="IPR006860">
    <property type="entry name" value="FecR"/>
</dbReference>